<dbReference type="OrthoDB" id="10042902at2759"/>
<sequence>MAKIISTIKAILTRIIFSAHSLLAIWQVTTFKKDIIYWTLCGPLLLLLLEGIFTIMIKKTQEWRWFCPSVFLYLSSIVPAIWLLELDKIERRLLVINGSLANVNASNAITDSNLTSTITSAGTAATATSTTNNSAMVPVADLLDDAGITLPVISPDTWTTLIEQFLMLILIVGRWLLPKGDLTRDQLSQLLLVYIGTAADIIEFFDSYKDDSIARIGFLVFLTLGIWSWSLMQFTIVLSATRGRRPRGSGSHHKEEQADCCQNCCCGIDVWGKNSLVIILQLYRLYVVNAEFWKSRRESRMAKARQYQSRRRVHDADQNSIYMISNERGGDVKKKIKKAKDRDFVEQEASYSKKKRDKKDKKKRKRKDTGYSTASSQNLYSTKASNKDKKGKKSKRNCSSSPSDCDPINAKKLKRAKNAEKADKKKSRKIEAVIEESSSSSSSSSDSSNSTLPSYEVIDEKKSRRRKRGQSSDSSSSDSSSDSSSSSS</sequence>
<feature type="transmembrane region" description="Helical" evidence="2">
    <location>
        <begin position="65"/>
        <end position="84"/>
    </location>
</feature>
<proteinExistence type="predicted"/>
<dbReference type="AlphaFoldDB" id="A0A484BK77"/>
<feature type="transmembrane region" description="Helical" evidence="2">
    <location>
        <begin position="35"/>
        <end position="53"/>
    </location>
</feature>
<protein>
    <recommendedName>
        <fullName evidence="5">Transmembrane protein 26</fullName>
    </recommendedName>
</protein>
<accession>A0A484BK77</accession>
<dbReference type="OMA" id="CCGIDVW"/>
<dbReference type="STRING" id="7232.A0A484BK77"/>
<dbReference type="EMBL" id="LSRL02000025">
    <property type="protein sequence ID" value="TDG49266.1"/>
    <property type="molecule type" value="Genomic_DNA"/>
</dbReference>
<evidence type="ECO:0008006" key="5">
    <source>
        <dbReference type="Google" id="ProtNLM"/>
    </source>
</evidence>
<keyword evidence="2" id="KW-1133">Transmembrane helix</keyword>
<dbReference type="InterPro" id="IPR019169">
    <property type="entry name" value="Transmembrane_26"/>
</dbReference>
<feature type="region of interest" description="Disordered" evidence="1">
    <location>
        <begin position="332"/>
        <end position="488"/>
    </location>
</feature>
<comment type="caution">
    <text evidence="3">The sequence shown here is derived from an EMBL/GenBank/DDBJ whole genome shotgun (WGS) entry which is preliminary data.</text>
</comment>
<evidence type="ECO:0000313" key="3">
    <source>
        <dbReference type="EMBL" id="TDG49266.1"/>
    </source>
</evidence>
<dbReference type="PANTHER" id="PTHR22168">
    <property type="entry name" value="TMEM26 PROTEIN"/>
    <property type="match status" value="1"/>
</dbReference>
<gene>
    <name evidence="3" type="ORF">AWZ03_004355</name>
</gene>
<feature type="compositionally biased region" description="Polar residues" evidence="1">
    <location>
        <begin position="370"/>
        <end position="380"/>
    </location>
</feature>
<dbReference type="PANTHER" id="PTHR22168:SF8">
    <property type="entry name" value="TRANSMEMBRANE PROTEIN 26"/>
    <property type="match status" value="1"/>
</dbReference>
<name>A0A484BK77_DRONA</name>
<keyword evidence="2" id="KW-0812">Transmembrane</keyword>
<feature type="compositionally biased region" description="Low complexity" evidence="1">
    <location>
        <begin position="437"/>
        <end position="450"/>
    </location>
</feature>
<feature type="compositionally biased region" description="Basic residues" evidence="1">
    <location>
        <begin position="352"/>
        <end position="367"/>
    </location>
</feature>
<keyword evidence="4" id="KW-1185">Reference proteome</keyword>
<feature type="compositionally biased region" description="Low complexity" evidence="1">
    <location>
        <begin position="471"/>
        <end position="488"/>
    </location>
</feature>
<feature type="transmembrane region" description="Helical" evidence="2">
    <location>
        <begin position="217"/>
        <end position="238"/>
    </location>
</feature>
<dbReference type="Proteomes" id="UP000295192">
    <property type="component" value="Unassembled WGS sequence"/>
</dbReference>
<reference evidence="3 4" key="1">
    <citation type="journal article" date="2019" name="J. Hered.">
        <title>An Improved Genome Assembly for Drosophila navojoa, the Basal Species in the mojavensis Cluster.</title>
        <authorList>
            <person name="Vanderlinde T."/>
            <person name="Dupim E.G."/>
            <person name="Nazario-Yepiz N.O."/>
            <person name="Carvalho A.B."/>
        </authorList>
    </citation>
    <scope>NUCLEOTIDE SEQUENCE [LARGE SCALE GENOMIC DNA]</scope>
    <source>
        <strain evidence="3">Navoj_Jal97</strain>
        <tissue evidence="3">Whole organism</tissue>
    </source>
</reference>
<organism evidence="3 4">
    <name type="scientific">Drosophila navojoa</name>
    <name type="common">Fruit fly</name>
    <dbReference type="NCBI Taxonomy" id="7232"/>
    <lineage>
        <taxon>Eukaryota</taxon>
        <taxon>Metazoa</taxon>
        <taxon>Ecdysozoa</taxon>
        <taxon>Arthropoda</taxon>
        <taxon>Hexapoda</taxon>
        <taxon>Insecta</taxon>
        <taxon>Pterygota</taxon>
        <taxon>Neoptera</taxon>
        <taxon>Endopterygota</taxon>
        <taxon>Diptera</taxon>
        <taxon>Brachycera</taxon>
        <taxon>Muscomorpha</taxon>
        <taxon>Ephydroidea</taxon>
        <taxon>Drosophilidae</taxon>
        <taxon>Drosophila</taxon>
    </lineage>
</organism>
<dbReference type="Pfam" id="PF09772">
    <property type="entry name" value="Tmem26"/>
    <property type="match status" value="1"/>
</dbReference>
<evidence type="ECO:0000256" key="2">
    <source>
        <dbReference type="SAM" id="Phobius"/>
    </source>
</evidence>
<evidence type="ECO:0000256" key="1">
    <source>
        <dbReference type="SAM" id="MobiDB-lite"/>
    </source>
</evidence>
<keyword evidence="2" id="KW-0472">Membrane</keyword>
<evidence type="ECO:0000313" key="4">
    <source>
        <dbReference type="Proteomes" id="UP000295192"/>
    </source>
</evidence>